<dbReference type="STRING" id="1797513.A2782_02160"/>
<gene>
    <name evidence="2" type="ORF">A2782_02160</name>
</gene>
<dbReference type="PANTHER" id="PTHR35458">
    <property type="entry name" value="SLR0755 PROTEIN"/>
    <property type="match status" value="1"/>
</dbReference>
<reference evidence="2 3" key="1">
    <citation type="journal article" date="2016" name="Nat. Commun.">
        <title>Thousands of microbial genomes shed light on interconnected biogeochemical processes in an aquifer system.</title>
        <authorList>
            <person name="Anantharaman K."/>
            <person name="Brown C.T."/>
            <person name="Hug L.A."/>
            <person name="Sharon I."/>
            <person name="Castelle C.J."/>
            <person name="Probst A.J."/>
            <person name="Thomas B.C."/>
            <person name="Singh A."/>
            <person name="Wilkins M.J."/>
            <person name="Karaoz U."/>
            <person name="Brodie E.L."/>
            <person name="Williams K.H."/>
            <person name="Hubbard S.S."/>
            <person name="Banfield J.F."/>
        </authorList>
    </citation>
    <scope>NUCLEOTIDE SEQUENCE [LARGE SCALE GENOMIC DNA]</scope>
</reference>
<dbReference type="PANTHER" id="PTHR35458:SF8">
    <property type="entry name" value="SLR0650 PROTEIN"/>
    <property type="match status" value="1"/>
</dbReference>
<evidence type="ECO:0000313" key="2">
    <source>
        <dbReference type="EMBL" id="OGY08879.1"/>
    </source>
</evidence>
<sequence length="173" mass="20373">KKPIIYAFIDSQNLNLGTSKNIDKVNKRIYTGWRLDFKKFRRYLSSKFHVAKAFLFIGYIKQNEKLYKMLRLCGYELIFKPTVKDDQGKAKGNAVEYPKYDKAVMVSGDGDFHCLVEYLVSQNKLFRILAPNKHYSRLLHKYNRYVVRVDLLQNSLRLEKPIKKTEISGRSKP</sequence>
<evidence type="ECO:0000313" key="3">
    <source>
        <dbReference type="Proteomes" id="UP000177967"/>
    </source>
</evidence>
<dbReference type="AlphaFoldDB" id="A0A1G1V0E4"/>
<feature type="domain" description="NYN" evidence="1">
    <location>
        <begin position="8"/>
        <end position="138"/>
    </location>
</feature>
<protein>
    <recommendedName>
        <fullName evidence="1">NYN domain-containing protein</fullName>
    </recommendedName>
</protein>
<organism evidence="2 3">
    <name type="scientific">Candidatus Blackburnbacteria bacterium RIFCSPHIGHO2_01_FULL_43_15b</name>
    <dbReference type="NCBI Taxonomy" id="1797513"/>
    <lineage>
        <taxon>Bacteria</taxon>
        <taxon>Candidatus Blackburniibacteriota</taxon>
    </lineage>
</organism>
<evidence type="ECO:0000259" key="1">
    <source>
        <dbReference type="Pfam" id="PF01936"/>
    </source>
</evidence>
<comment type="caution">
    <text evidence="2">The sequence shown here is derived from an EMBL/GenBank/DDBJ whole genome shotgun (WGS) entry which is preliminary data.</text>
</comment>
<dbReference type="InterPro" id="IPR021139">
    <property type="entry name" value="NYN"/>
</dbReference>
<proteinExistence type="predicted"/>
<dbReference type="Pfam" id="PF01936">
    <property type="entry name" value="NYN"/>
    <property type="match status" value="1"/>
</dbReference>
<dbReference type="GO" id="GO:0004540">
    <property type="term" value="F:RNA nuclease activity"/>
    <property type="evidence" value="ECO:0007669"/>
    <property type="project" value="InterPro"/>
</dbReference>
<dbReference type="Gene3D" id="3.40.50.1010">
    <property type="entry name" value="5'-nuclease"/>
    <property type="match status" value="1"/>
</dbReference>
<dbReference type="EMBL" id="MHBW01000019">
    <property type="protein sequence ID" value="OGY08879.1"/>
    <property type="molecule type" value="Genomic_DNA"/>
</dbReference>
<dbReference type="Proteomes" id="UP000177967">
    <property type="component" value="Unassembled WGS sequence"/>
</dbReference>
<name>A0A1G1V0E4_9BACT</name>
<dbReference type="InterPro" id="IPR047140">
    <property type="entry name" value="LabA"/>
</dbReference>
<accession>A0A1G1V0E4</accession>
<feature type="non-terminal residue" evidence="2">
    <location>
        <position position="1"/>
    </location>
</feature>